<evidence type="ECO:0000256" key="7">
    <source>
        <dbReference type="ARBA" id="ARBA00023170"/>
    </source>
</evidence>
<dbReference type="Gene3D" id="1.20.1070.10">
    <property type="entry name" value="Rhodopsin 7-helix transmembrane proteins"/>
    <property type="match status" value="1"/>
</dbReference>
<keyword evidence="3 9" id="KW-0812">Transmembrane</keyword>
<evidence type="ECO:0000256" key="9">
    <source>
        <dbReference type="SAM" id="Phobius"/>
    </source>
</evidence>
<feature type="domain" description="G-protein coupled receptors family 1 profile" evidence="10">
    <location>
        <begin position="1"/>
        <end position="172"/>
    </location>
</feature>
<dbReference type="AlphaFoldDB" id="A0A8D1LDM1"/>
<dbReference type="PRINTS" id="PR00245">
    <property type="entry name" value="OLFACTORYR"/>
</dbReference>
<evidence type="ECO:0000256" key="1">
    <source>
        <dbReference type="ARBA" id="ARBA00003929"/>
    </source>
</evidence>
<dbReference type="InterPro" id="IPR000276">
    <property type="entry name" value="GPCR_Rhodpsn"/>
</dbReference>
<keyword evidence="4 9" id="KW-1133">Transmembrane helix</keyword>
<protein>
    <recommendedName>
        <fullName evidence="10">G-protein coupled receptors family 1 profile domain-containing protein</fullName>
    </recommendedName>
</protein>
<dbReference type="Ensembl" id="ENSSSCT00050014629.1">
    <property type="protein sequence ID" value="ENSSSCP00050006021.1"/>
    <property type="gene ID" value="ENSSSCG00050010879.1"/>
</dbReference>
<keyword evidence="7" id="KW-0675">Receptor</keyword>
<accession>A0A8D1LDM1</accession>
<dbReference type="Proteomes" id="UP000694571">
    <property type="component" value="Unplaced"/>
</dbReference>
<evidence type="ECO:0000313" key="11">
    <source>
        <dbReference type="Ensembl" id="ENSSSCP00050006021.1"/>
    </source>
</evidence>
<evidence type="ECO:0000256" key="5">
    <source>
        <dbReference type="ARBA" id="ARBA00023040"/>
    </source>
</evidence>
<evidence type="ECO:0000313" key="12">
    <source>
        <dbReference type="Proteomes" id="UP000694571"/>
    </source>
</evidence>
<keyword evidence="5" id="KW-0297">G-protein coupled receptor</keyword>
<feature type="transmembrane region" description="Helical" evidence="9">
    <location>
        <begin position="52"/>
        <end position="71"/>
    </location>
</feature>
<comment type="function">
    <text evidence="1">Putative odorant or sperm cell receptor.</text>
</comment>
<sequence length="237" mass="26681">MVANIQTQSRVISYADCLTQMSIFILYGCLDSLLPTVMAYDRFVSIGHPLHYPVSMNTHLCCFLVLTSFWVSLLDSHVHHWIVIRLTCFKDVEITNFFCNPSQLLNLACSDIFTNNIIVYFAGGIFGFIPISGIFFSYCKILSSILRVPSLGQKYRPSPPVALSWSYLLILWNRPWGLPQLSHLSFSQEGCSGLSGVHGGHPHAEPLHLQSEEQKHQKDHGEVAQPNNLISVPVYIM</sequence>
<dbReference type="SUPFAM" id="SSF81321">
    <property type="entry name" value="Family A G protein-coupled receptor-like"/>
    <property type="match status" value="1"/>
</dbReference>
<dbReference type="PROSITE" id="PS50262">
    <property type="entry name" value="G_PROTEIN_RECEP_F1_2"/>
    <property type="match status" value="1"/>
</dbReference>
<evidence type="ECO:0000256" key="2">
    <source>
        <dbReference type="ARBA" id="ARBA00004141"/>
    </source>
</evidence>
<dbReference type="PANTHER" id="PTHR48001">
    <property type="entry name" value="OLFACTORY RECEPTOR"/>
    <property type="match status" value="1"/>
</dbReference>
<dbReference type="GO" id="GO:0016020">
    <property type="term" value="C:membrane"/>
    <property type="evidence" value="ECO:0007669"/>
    <property type="project" value="UniProtKB-SubCell"/>
</dbReference>
<organism evidence="11 12">
    <name type="scientific">Sus scrofa</name>
    <name type="common">Pig</name>
    <dbReference type="NCBI Taxonomy" id="9823"/>
    <lineage>
        <taxon>Eukaryota</taxon>
        <taxon>Metazoa</taxon>
        <taxon>Chordata</taxon>
        <taxon>Craniata</taxon>
        <taxon>Vertebrata</taxon>
        <taxon>Euteleostomi</taxon>
        <taxon>Mammalia</taxon>
        <taxon>Eutheria</taxon>
        <taxon>Laurasiatheria</taxon>
        <taxon>Artiodactyla</taxon>
        <taxon>Suina</taxon>
        <taxon>Suidae</taxon>
        <taxon>Sus</taxon>
    </lineage>
</organism>
<evidence type="ECO:0000256" key="8">
    <source>
        <dbReference type="ARBA" id="ARBA00023224"/>
    </source>
</evidence>
<feature type="transmembrane region" description="Helical" evidence="9">
    <location>
        <begin position="20"/>
        <end position="40"/>
    </location>
</feature>
<evidence type="ECO:0000259" key="10">
    <source>
        <dbReference type="PROSITE" id="PS50262"/>
    </source>
</evidence>
<dbReference type="GO" id="GO:0004984">
    <property type="term" value="F:olfactory receptor activity"/>
    <property type="evidence" value="ECO:0007669"/>
    <property type="project" value="InterPro"/>
</dbReference>
<dbReference type="InterPro" id="IPR000725">
    <property type="entry name" value="Olfact_rcpt"/>
</dbReference>
<evidence type="ECO:0000256" key="6">
    <source>
        <dbReference type="ARBA" id="ARBA00023136"/>
    </source>
</evidence>
<feature type="transmembrane region" description="Helical" evidence="9">
    <location>
        <begin position="117"/>
        <end position="138"/>
    </location>
</feature>
<evidence type="ECO:0000256" key="4">
    <source>
        <dbReference type="ARBA" id="ARBA00022989"/>
    </source>
</evidence>
<reference evidence="11" key="1">
    <citation type="submission" date="2025-08" db="UniProtKB">
        <authorList>
            <consortium name="Ensembl"/>
        </authorList>
    </citation>
    <scope>IDENTIFICATION</scope>
</reference>
<comment type="subcellular location">
    <subcellularLocation>
        <location evidence="2">Membrane</location>
        <topology evidence="2">Multi-pass membrane protein</topology>
    </subcellularLocation>
</comment>
<proteinExistence type="predicted"/>
<dbReference type="InterPro" id="IPR017452">
    <property type="entry name" value="GPCR_Rhodpsn_7TM"/>
</dbReference>
<evidence type="ECO:0000256" key="3">
    <source>
        <dbReference type="ARBA" id="ARBA00022692"/>
    </source>
</evidence>
<keyword evidence="6 9" id="KW-0472">Membrane</keyword>
<name>A0A8D1LDM1_PIG</name>
<dbReference type="Pfam" id="PF00001">
    <property type="entry name" value="7tm_1"/>
    <property type="match status" value="1"/>
</dbReference>
<dbReference type="GO" id="GO:0004930">
    <property type="term" value="F:G protein-coupled receptor activity"/>
    <property type="evidence" value="ECO:0007669"/>
    <property type="project" value="UniProtKB-KW"/>
</dbReference>
<keyword evidence="8" id="KW-0807">Transducer</keyword>